<gene>
    <name evidence="3" type="ORF">CBR_g50443</name>
</gene>
<dbReference type="Proteomes" id="UP000265515">
    <property type="component" value="Unassembled WGS sequence"/>
</dbReference>
<evidence type="ECO:0000313" key="4">
    <source>
        <dbReference type="Proteomes" id="UP000265515"/>
    </source>
</evidence>
<dbReference type="OrthoDB" id="7700897at2759"/>
<feature type="compositionally biased region" description="Basic and acidic residues" evidence="1">
    <location>
        <begin position="817"/>
        <end position="828"/>
    </location>
</feature>
<reference evidence="3 4" key="1">
    <citation type="journal article" date="2018" name="Cell">
        <title>The Chara Genome: Secondary Complexity and Implications for Plant Terrestrialization.</title>
        <authorList>
            <person name="Nishiyama T."/>
            <person name="Sakayama H."/>
            <person name="Vries J.D."/>
            <person name="Buschmann H."/>
            <person name="Saint-Marcoux D."/>
            <person name="Ullrich K.K."/>
            <person name="Haas F.B."/>
            <person name="Vanderstraeten L."/>
            <person name="Becker D."/>
            <person name="Lang D."/>
            <person name="Vosolsobe S."/>
            <person name="Rombauts S."/>
            <person name="Wilhelmsson P.K.I."/>
            <person name="Janitza P."/>
            <person name="Kern R."/>
            <person name="Heyl A."/>
            <person name="Rumpler F."/>
            <person name="Villalobos L.I.A.C."/>
            <person name="Clay J.M."/>
            <person name="Skokan R."/>
            <person name="Toyoda A."/>
            <person name="Suzuki Y."/>
            <person name="Kagoshima H."/>
            <person name="Schijlen E."/>
            <person name="Tajeshwar N."/>
            <person name="Catarino B."/>
            <person name="Hetherington A.J."/>
            <person name="Saltykova A."/>
            <person name="Bonnot C."/>
            <person name="Breuninger H."/>
            <person name="Symeonidi A."/>
            <person name="Radhakrishnan G.V."/>
            <person name="Van Nieuwerburgh F."/>
            <person name="Deforce D."/>
            <person name="Chang C."/>
            <person name="Karol K.G."/>
            <person name="Hedrich R."/>
            <person name="Ulvskov P."/>
            <person name="Glockner G."/>
            <person name="Delwiche C.F."/>
            <person name="Petrasek J."/>
            <person name="Van de Peer Y."/>
            <person name="Friml J."/>
            <person name="Beilby M."/>
            <person name="Dolan L."/>
            <person name="Kohara Y."/>
            <person name="Sugano S."/>
            <person name="Fujiyama A."/>
            <person name="Delaux P.-M."/>
            <person name="Quint M."/>
            <person name="TheiBen G."/>
            <person name="Hagemann M."/>
            <person name="Harholt J."/>
            <person name="Dunand C."/>
            <person name="Zachgo S."/>
            <person name="Langdale J."/>
            <person name="Maumus F."/>
            <person name="Straeten D.V.D."/>
            <person name="Gould S.B."/>
            <person name="Rensing S.A."/>
        </authorList>
    </citation>
    <scope>NUCLEOTIDE SEQUENCE [LARGE SCALE GENOMIC DNA]</scope>
    <source>
        <strain evidence="3 4">S276</strain>
    </source>
</reference>
<sequence>MVFQEEARFLSRQVKEDLVRAYEEGWMTQKIFNPETRRGRIRFEGQNVISYVAKAKEVAKWLLKRGEEKLKLGSKEYLTMFKPWMPRQEIRDLRLQEAESKFWIVALRVQLDAYYYLPSAVRGVFGEIRAVHPQDFDKTRPKLMNVKIDMHPDTRFNVDDVLVIESPRGERWTVEIATPYTDWCRKCKWYFHTEENCPRLRQEEGGWKEGGQRVGGHRERFQQHLRSRNQPAGGESGAAVGQQHRSQEADIWGRWAWFRLEAGGEEWVIMTVYAPTEAGERARFFTNLSLNIPKLDNLLIAGDWNLTLDEALKPESKIADRKDVRALLTLAEELNLADPYRILSPDGPGYTWQSHLQRQRGGQGRGVTRRRLNYFLTAATILERFTRVQQISDPLSDHKPVMASIKLQISSERGRGFFRLNSQILDDLGLRDWVGQHMRDWARARHLFQSAEDWADGGIAIVSGMLDVCSRIMAKARNQKEAECKRKVEEAEARMEEHPISALTWAAERERRLAVWEDLQMEKERRWTDLLKEKGIETSNKMNKETFQRLLPRRSMQQMVELKHPFNETAPTASTASGMLEYAKLYYEDILTTRRPQDGVHTDLTEVSDFWEDTQVRIPQAARLDLDRPLTLEETTQTLKSMARGKSPGIDGLTVEFYVKCWEEIGPPLVDLNNGVLSGGRLGERMTHEVISVLFKKGDKAEVRNWRPVSLLNVSYKILAKSLARRLGRYLLELVENDQGAFVQGRSIFNNIVTTIEVLEVIQAENLDTTVLLLDLEKAYDKESRLWAQRRVIIDEHGRTKGILVRRKSGLSGGRGGGEEKEEKNEKKEEEEEEEEKEQDNERAMIKKRKVFWLGGINDLVGKEDLVGDEKRRRKRRGRGGGRGGGEL</sequence>
<dbReference type="SUPFAM" id="SSF56672">
    <property type="entry name" value="DNA/RNA polymerases"/>
    <property type="match status" value="1"/>
</dbReference>
<comment type="caution">
    <text evidence="3">The sequence shown here is derived from an EMBL/GenBank/DDBJ whole genome shotgun (WGS) entry which is preliminary data.</text>
</comment>
<dbReference type="Gene3D" id="3.60.10.10">
    <property type="entry name" value="Endonuclease/exonuclease/phosphatase"/>
    <property type="match status" value="1"/>
</dbReference>
<keyword evidence="4" id="KW-1185">Reference proteome</keyword>
<evidence type="ECO:0000259" key="2">
    <source>
        <dbReference type="Pfam" id="PF00078"/>
    </source>
</evidence>
<dbReference type="SUPFAM" id="SSF56219">
    <property type="entry name" value="DNase I-like"/>
    <property type="match status" value="1"/>
</dbReference>
<dbReference type="InterPro" id="IPR000477">
    <property type="entry name" value="RT_dom"/>
</dbReference>
<dbReference type="Pfam" id="PF00078">
    <property type="entry name" value="RVT_1"/>
    <property type="match status" value="1"/>
</dbReference>
<protein>
    <recommendedName>
        <fullName evidence="2">Reverse transcriptase domain-containing protein</fullName>
    </recommendedName>
</protein>
<feature type="region of interest" description="Disordered" evidence="1">
    <location>
        <begin position="868"/>
        <end position="888"/>
    </location>
</feature>
<organism evidence="3 4">
    <name type="scientific">Chara braunii</name>
    <name type="common">Braun's stonewort</name>
    <dbReference type="NCBI Taxonomy" id="69332"/>
    <lineage>
        <taxon>Eukaryota</taxon>
        <taxon>Viridiplantae</taxon>
        <taxon>Streptophyta</taxon>
        <taxon>Charophyceae</taxon>
        <taxon>Charales</taxon>
        <taxon>Characeae</taxon>
        <taxon>Chara</taxon>
    </lineage>
</organism>
<dbReference type="AlphaFoldDB" id="A0A388M6X7"/>
<name>A0A388M6X7_CHABU</name>
<dbReference type="InterPro" id="IPR036691">
    <property type="entry name" value="Endo/exonu/phosph_ase_sf"/>
</dbReference>
<dbReference type="EMBL" id="BFEA01000800">
    <property type="protein sequence ID" value="GBG90265.1"/>
    <property type="molecule type" value="Genomic_DNA"/>
</dbReference>
<evidence type="ECO:0000313" key="3">
    <source>
        <dbReference type="EMBL" id="GBG90265.1"/>
    </source>
</evidence>
<evidence type="ECO:0000256" key="1">
    <source>
        <dbReference type="SAM" id="MobiDB-lite"/>
    </source>
</evidence>
<accession>A0A388M6X7</accession>
<feature type="domain" description="Reverse transcriptase" evidence="2">
    <location>
        <begin position="699"/>
        <end position="782"/>
    </location>
</feature>
<proteinExistence type="predicted"/>
<feature type="region of interest" description="Disordered" evidence="1">
    <location>
        <begin position="805"/>
        <end position="842"/>
    </location>
</feature>
<dbReference type="InterPro" id="IPR043502">
    <property type="entry name" value="DNA/RNA_pol_sf"/>
</dbReference>
<dbReference type="PANTHER" id="PTHR19446">
    <property type="entry name" value="REVERSE TRANSCRIPTASES"/>
    <property type="match status" value="1"/>
</dbReference>
<dbReference type="Gramene" id="GBG90265">
    <property type="protein sequence ID" value="GBG90265"/>
    <property type="gene ID" value="CBR_g50443"/>
</dbReference>
<feature type="compositionally biased region" description="Acidic residues" evidence="1">
    <location>
        <begin position="829"/>
        <end position="839"/>
    </location>
</feature>